<gene>
    <name evidence="1" type="ORF">C1SCF055_LOCUS1632</name>
</gene>
<evidence type="ECO:0000313" key="3">
    <source>
        <dbReference type="EMBL" id="CAL4760418.1"/>
    </source>
</evidence>
<dbReference type="AlphaFoldDB" id="A0A9P1BK58"/>
<sequence length="174" mass="20457">MKGQPRRLVFDKRLWEHAWHVTCFQAALKRSHSQSQDSHHKNTIRSVVTHHCVFQDWSSCNRGCEAKAAFKYTDATGTSWHRCTDIVRATILYHDIRSMYEGLKLLDQLHKEGKMEIVEFNDRYLTPMPGNYRDLQLSVKIDGMISELQLNTRIMAYVKEHAGHRSFLENWLQP</sequence>
<name>A0A9P1BK58_9DINO</name>
<proteinExistence type="predicted"/>
<evidence type="ECO:0000313" key="4">
    <source>
        <dbReference type="Proteomes" id="UP001152797"/>
    </source>
</evidence>
<comment type="caution">
    <text evidence="1">The sequence shown here is derived from an EMBL/GenBank/DDBJ whole genome shotgun (WGS) entry which is preliminary data.</text>
</comment>
<protein>
    <submittedName>
        <fullName evidence="3">Ankyrin repeat domain-containing protein 17</fullName>
    </submittedName>
</protein>
<evidence type="ECO:0000313" key="1">
    <source>
        <dbReference type="EMBL" id="CAI3973106.1"/>
    </source>
</evidence>
<dbReference type="EMBL" id="CAMXCT030000054">
    <property type="protein sequence ID" value="CAL4760418.1"/>
    <property type="molecule type" value="Genomic_DNA"/>
</dbReference>
<reference evidence="2" key="2">
    <citation type="submission" date="2024-04" db="EMBL/GenBank/DDBJ databases">
        <authorList>
            <person name="Chen Y."/>
            <person name="Shah S."/>
            <person name="Dougan E. K."/>
            <person name="Thang M."/>
            <person name="Chan C."/>
        </authorList>
    </citation>
    <scope>NUCLEOTIDE SEQUENCE [LARGE SCALE GENOMIC DNA]</scope>
</reference>
<evidence type="ECO:0000313" key="2">
    <source>
        <dbReference type="EMBL" id="CAL1126481.1"/>
    </source>
</evidence>
<accession>A0A9P1BK58</accession>
<dbReference type="SUPFAM" id="SSF81301">
    <property type="entry name" value="Nucleotidyltransferase"/>
    <property type="match status" value="1"/>
</dbReference>
<dbReference type="EMBL" id="CAMXCT020000054">
    <property type="protein sequence ID" value="CAL1126481.1"/>
    <property type="molecule type" value="Genomic_DNA"/>
</dbReference>
<dbReference type="OrthoDB" id="409938at2759"/>
<dbReference type="InterPro" id="IPR043519">
    <property type="entry name" value="NT_sf"/>
</dbReference>
<organism evidence="1">
    <name type="scientific">Cladocopium goreaui</name>
    <dbReference type="NCBI Taxonomy" id="2562237"/>
    <lineage>
        <taxon>Eukaryota</taxon>
        <taxon>Sar</taxon>
        <taxon>Alveolata</taxon>
        <taxon>Dinophyceae</taxon>
        <taxon>Suessiales</taxon>
        <taxon>Symbiodiniaceae</taxon>
        <taxon>Cladocopium</taxon>
    </lineage>
</organism>
<reference evidence="1" key="1">
    <citation type="submission" date="2022-10" db="EMBL/GenBank/DDBJ databases">
        <authorList>
            <person name="Chen Y."/>
            <person name="Dougan E. K."/>
            <person name="Chan C."/>
            <person name="Rhodes N."/>
            <person name="Thang M."/>
        </authorList>
    </citation>
    <scope>NUCLEOTIDE SEQUENCE</scope>
</reference>
<keyword evidence="4" id="KW-1185">Reference proteome</keyword>
<dbReference type="Proteomes" id="UP001152797">
    <property type="component" value="Unassembled WGS sequence"/>
</dbReference>
<dbReference type="EMBL" id="CAMXCT010000054">
    <property type="protein sequence ID" value="CAI3973106.1"/>
    <property type="molecule type" value="Genomic_DNA"/>
</dbReference>